<keyword evidence="1" id="KW-0548">Nucleotidyltransferase</keyword>
<sequence length="132" mass="15326">MSNDNAEIRVDTRISTDIKINYNKPDIFVLEKKNKEILIVEVGITNQDLLTIVENEKLRMYDLLANELVIIYKSKTKIIPYVVTWDGVVMTYHKRYIKELGIQPSLEAYIQSLVLKKTSRVSLLNKMRARPG</sequence>
<dbReference type="AlphaFoldDB" id="T0MHZ0"/>
<dbReference type="VEuPathDB" id="MicrosporidiaDB:NAPIS_ORF01842"/>
<protein>
    <submittedName>
        <fullName evidence="1">Reverse transcriptase</fullName>
    </submittedName>
</protein>
<dbReference type="EMBL" id="KE647270">
    <property type="protein sequence ID" value="EQB60590.1"/>
    <property type="molecule type" value="Genomic_DNA"/>
</dbReference>
<dbReference type="OrthoDB" id="2192644at2759"/>
<keyword evidence="2" id="KW-1185">Reference proteome</keyword>
<proteinExistence type="predicted"/>
<dbReference type="Proteomes" id="UP000053780">
    <property type="component" value="Unassembled WGS sequence"/>
</dbReference>
<gene>
    <name evidence="1" type="ORF">NAPIS_ORF01842</name>
</gene>
<accession>T0MHZ0</accession>
<name>T0MHZ0_9MICR</name>
<keyword evidence="1" id="KW-0695">RNA-directed DNA polymerase</keyword>
<organism evidence="1 2">
    <name type="scientific">Vairimorpha apis BRL 01</name>
    <dbReference type="NCBI Taxonomy" id="1037528"/>
    <lineage>
        <taxon>Eukaryota</taxon>
        <taxon>Fungi</taxon>
        <taxon>Fungi incertae sedis</taxon>
        <taxon>Microsporidia</taxon>
        <taxon>Nosematidae</taxon>
        <taxon>Vairimorpha</taxon>
    </lineage>
</organism>
<dbReference type="GO" id="GO:0003964">
    <property type="term" value="F:RNA-directed DNA polymerase activity"/>
    <property type="evidence" value="ECO:0007669"/>
    <property type="project" value="UniProtKB-KW"/>
</dbReference>
<dbReference type="HOGENOM" id="CLU_108130_2_1_1"/>
<reference evidence="1 2" key="1">
    <citation type="journal article" date="2013" name="BMC Genomics">
        <title>Genome sequencing and comparative genomics of honey bee microsporidia, Nosema apis reveal novel insights into host-parasite interactions.</title>
        <authorList>
            <person name="Chen Yp."/>
            <person name="Pettis J.S."/>
            <person name="Zhao Y."/>
            <person name="Liu X."/>
            <person name="Tallon L.J."/>
            <person name="Sadzewicz L.D."/>
            <person name="Li R."/>
            <person name="Zheng H."/>
            <person name="Huang S."/>
            <person name="Zhang X."/>
            <person name="Hamilton M.C."/>
            <person name="Pernal S.F."/>
            <person name="Melathopoulos A.P."/>
            <person name="Yan X."/>
            <person name="Evans J.D."/>
        </authorList>
    </citation>
    <scope>NUCLEOTIDE SEQUENCE [LARGE SCALE GENOMIC DNA]</scope>
    <source>
        <strain evidence="1 2">BRL 01</strain>
    </source>
</reference>
<evidence type="ECO:0000313" key="1">
    <source>
        <dbReference type="EMBL" id="EQB60590.1"/>
    </source>
</evidence>
<evidence type="ECO:0000313" key="2">
    <source>
        <dbReference type="Proteomes" id="UP000053780"/>
    </source>
</evidence>
<keyword evidence="1" id="KW-0808">Transferase</keyword>